<dbReference type="Gene3D" id="3.10.580.10">
    <property type="entry name" value="CBS-domain"/>
    <property type="match status" value="1"/>
</dbReference>
<reference evidence="2 3" key="1">
    <citation type="submission" date="2016-04" db="EMBL/GenBank/DDBJ databases">
        <title>Complete Genome Sequence of Halotalea alkalilenta IHB B 13600.</title>
        <authorList>
            <person name="Swarnkar M.K."/>
            <person name="Sharma A."/>
            <person name="Kaushal K."/>
            <person name="Soni R."/>
            <person name="Rana S."/>
            <person name="Singh A.K."/>
            <person name="Gulati A."/>
        </authorList>
    </citation>
    <scope>NUCLEOTIDE SEQUENCE [LARGE SCALE GENOMIC DNA]</scope>
    <source>
        <strain evidence="2 3">IHB B 13600</strain>
    </source>
</reference>
<dbReference type="STRING" id="376489.A5892_11605"/>
<dbReference type="RefSeq" id="WP_064122936.1">
    <property type="nucleotide sequence ID" value="NZ_CP015243.1"/>
</dbReference>
<protein>
    <recommendedName>
        <fullName evidence="1">CBS domain-containing protein</fullName>
    </recommendedName>
</protein>
<dbReference type="KEGG" id="haa:A5892_11605"/>
<evidence type="ECO:0000313" key="2">
    <source>
        <dbReference type="EMBL" id="ANF58029.1"/>
    </source>
</evidence>
<dbReference type="InterPro" id="IPR000644">
    <property type="entry name" value="CBS_dom"/>
</dbReference>
<proteinExistence type="predicted"/>
<sequence length="205" mass="22253">MVVPPTDYSTLPLVGLKEVSRLSRPPQLGSELELGMHSPATSLMTDFAQTRAQTIYSGSRAKLALTTMKNSDVHMLVVLNDNGAFVGILTARILVGGRWLTVAAQSYEVPYSDVTVEMIMIKRDNLRAIPYRRLCQANLGDVVQTLRDSGEHHILILDDESADAPAIRGVISARDVSAALGVDLEHPPEAHSFSAIRSVVLGHDL</sequence>
<evidence type="ECO:0000259" key="1">
    <source>
        <dbReference type="Pfam" id="PF00571"/>
    </source>
</evidence>
<name>A0A172YFI3_9GAMM</name>
<keyword evidence="3" id="KW-1185">Reference proteome</keyword>
<dbReference type="AlphaFoldDB" id="A0A172YFI3"/>
<evidence type="ECO:0000313" key="3">
    <source>
        <dbReference type="Proteomes" id="UP000077875"/>
    </source>
</evidence>
<dbReference type="EMBL" id="CP015243">
    <property type="protein sequence ID" value="ANF58029.1"/>
    <property type="molecule type" value="Genomic_DNA"/>
</dbReference>
<gene>
    <name evidence="2" type="ORF">A5892_11605</name>
</gene>
<accession>A0A172YFI3</accession>
<dbReference type="Proteomes" id="UP000077875">
    <property type="component" value="Chromosome"/>
</dbReference>
<dbReference type="SUPFAM" id="SSF54631">
    <property type="entry name" value="CBS-domain pair"/>
    <property type="match status" value="1"/>
</dbReference>
<dbReference type="InterPro" id="IPR046342">
    <property type="entry name" value="CBS_dom_sf"/>
</dbReference>
<dbReference type="Pfam" id="PF00571">
    <property type="entry name" value="CBS"/>
    <property type="match status" value="1"/>
</dbReference>
<organism evidence="2 3">
    <name type="scientific">Halotalea alkalilenta</name>
    <dbReference type="NCBI Taxonomy" id="376489"/>
    <lineage>
        <taxon>Bacteria</taxon>
        <taxon>Pseudomonadati</taxon>
        <taxon>Pseudomonadota</taxon>
        <taxon>Gammaproteobacteria</taxon>
        <taxon>Oceanospirillales</taxon>
        <taxon>Halomonadaceae</taxon>
        <taxon>Halotalea</taxon>
    </lineage>
</organism>
<feature type="domain" description="CBS" evidence="1">
    <location>
        <begin position="51"/>
        <end position="92"/>
    </location>
</feature>